<gene>
    <name evidence="1" type="ORF">ACFO3O_02380</name>
</gene>
<dbReference type="Proteomes" id="UP001596043">
    <property type="component" value="Unassembled WGS sequence"/>
</dbReference>
<name>A0ABV9HTD9_9FLAO</name>
<reference evidence="2" key="1">
    <citation type="journal article" date="2019" name="Int. J. Syst. Evol. Microbiol.">
        <title>The Global Catalogue of Microorganisms (GCM) 10K type strain sequencing project: providing services to taxonomists for standard genome sequencing and annotation.</title>
        <authorList>
            <consortium name="The Broad Institute Genomics Platform"/>
            <consortium name="The Broad Institute Genome Sequencing Center for Infectious Disease"/>
            <person name="Wu L."/>
            <person name="Ma J."/>
        </authorList>
    </citation>
    <scope>NUCLEOTIDE SEQUENCE [LARGE SCALE GENOMIC DNA]</scope>
    <source>
        <strain evidence="2">YJ-61-S</strain>
    </source>
</reference>
<evidence type="ECO:0000313" key="1">
    <source>
        <dbReference type="EMBL" id="MFC4632733.1"/>
    </source>
</evidence>
<dbReference type="RefSeq" id="WP_379976936.1">
    <property type="nucleotide sequence ID" value="NZ_JBHSFV010000001.1"/>
</dbReference>
<organism evidence="1 2">
    <name type="scientific">Dokdonia ponticola</name>
    <dbReference type="NCBI Taxonomy" id="2041041"/>
    <lineage>
        <taxon>Bacteria</taxon>
        <taxon>Pseudomonadati</taxon>
        <taxon>Bacteroidota</taxon>
        <taxon>Flavobacteriia</taxon>
        <taxon>Flavobacteriales</taxon>
        <taxon>Flavobacteriaceae</taxon>
        <taxon>Dokdonia</taxon>
    </lineage>
</organism>
<accession>A0ABV9HTD9</accession>
<sequence>MAITITEIRNLTDVKIPPITKVAKLSGFDSQGDFTDTIINTKATLTDWDGFTSTDNIQVTWSDENKKVIYRGVGGFLKKEGEAGAGKGTITISNLTDVSKFSLGLNGQIEIGPKVATPTDPVAVISVRIGNLNPRRDWIIDLSDRQDGAAGTSVRLDSLIAWAGGQTGDDTTAVAIPQTGDEASGDTPELKDFTVEFNAFNFNVTQKTFDIDVSSKKGDAITFGALTIKNVGFRVTNEAVAIPAVETSE</sequence>
<evidence type="ECO:0000313" key="2">
    <source>
        <dbReference type="Proteomes" id="UP001596043"/>
    </source>
</evidence>
<keyword evidence="2" id="KW-1185">Reference proteome</keyword>
<proteinExistence type="predicted"/>
<comment type="caution">
    <text evidence="1">The sequence shown here is derived from an EMBL/GenBank/DDBJ whole genome shotgun (WGS) entry which is preliminary data.</text>
</comment>
<protein>
    <submittedName>
        <fullName evidence="1">Uncharacterized protein</fullName>
    </submittedName>
</protein>
<dbReference type="EMBL" id="JBHSFV010000001">
    <property type="protein sequence ID" value="MFC4632733.1"/>
    <property type="molecule type" value="Genomic_DNA"/>
</dbReference>